<dbReference type="OMA" id="DFDKCGT"/>
<evidence type="ECO:0000256" key="1">
    <source>
        <dbReference type="ARBA" id="ARBA00020786"/>
    </source>
</evidence>
<dbReference type="OrthoDB" id="288000at2759"/>
<evidence type="ECO:0000313" key="7">
    <source>
        <dbReference type="Proteomes" id="UP000000600"/>
    </source>
</evidence>
<dbReference type="InterPro" id="IPR002048">
    <property type="entry name" value="EF_hand_dom"/>
</dbReference>
<keyword evidence="3" id="KW-0677">Repeat</keyword>
<dbReference type="KEGG" id="ptm:GSPATT00018985001"/>
<dbReference type="PROSITE" id="PS50222">
    <property type="entry name" value="EF_HAND_2"/>
    <property type="match status" value="1"/>
</dbReference>
<protein>
    <recommendedName>
        <fullName evidence="1">Calmodulin</fullName>
    </recommendedName>
</protein>
<dbReference type="InterPro" id="IPR050230">
    <property type="entry name" value="CALM/Myosin/TropC-like"/>
</dbReference>
<keyword evidence="2" id="KW-0479">Metal-binding</keyword>
<evidence type="ECO:0000256" key="3">
    <source>
        <dbReference type="ARBA" id="ARBA00022737"/>
    </source>
</evidence>
<dbReference type="STRING" id="5888.A0DP37"/>
<dbReference type="PANTHER" id="PTHR23048">
    <property type="entry name" value="MYOSIN LIGHT CHAIN 1, 3"/>
    <property type="match status" value="1"/>
</dbReference>
<accession>A0DP37</accession>
<dbReference type="AlphaFoldDB" id="A0DP37"/>
<keyword evidence="7" id="KW-1185">Reference proteome</keyword>
<dbReference type="GO" id="GO:0005737">
    <property type="term" value="C:cytoplasm"/>
    <property type="evidence" value="ECO:0000318"/>
    <property type="project" value="GO_Central"/>
</dbReference>
<evidence type="ECO:0000256" key="4">
    <source>
        <dbReference type="ARBA" id="ARBA00022990"/>
    </source>
</evidence>
<dbReference type="GO" id="GO:0005509">
    <property type="term" value="F:calcium ion binding"/>
    <property type="evidence" value="ECO:0000318"/>
    <property type="project" value="GO_Central"/>
</dbReference>
<evidence type="ECO:0000313" key="6">
    <source>
        <dbReference type="EMBL" id="CAK84804.1"/>
    </source>
</evidence>
<dbReference type="HOGENOM" id="CLU_1470900_0_0_1"/>
<dbReference type="eggNOG" id="ENOG502SUJ0">
    <property type="taxonomic scope" value="Eukaryota"/>
</dbReference>
<proteinExistence type="predicted"/>
<gene>
    <name evidence="6" type="ORF">GSPATT00018985001</name>
</gene>
<feature type="domain" description="EF-hand" evidence="5">
    <location>
        <begin position="123"/>
        <end position="158"/>
    </location>
</feature>
<organism evidence="6 7">
    <name type="scientific">Paramecium tetraurelia</name>
    <dbReference type="NCBI Taxonomy" id="5888"/>
    <lineage>
        <taxon>Eukaryota</taxon>
        <taxon>Sar</taxon>
        <taxon>Alveolata</taxon>
        <taxon>Ciliophora</taxon>
        <taxon>Intramacronucleata</taxon>
        <taxon>Oligohymenophorea</taxon>
        <taxon>Peniculida</taxon>
        <taxon>Parameciidae</taxon>
        <taxon>Paramecium</taxon>
    </lineage>
</organism>
<keyword evidence="4" id="KW-0007">Acetylation</keyword>
<evidence type="ECO:0000256" key="2">
    <source>
        <dbReference type="ARBA" id="ARBA00022723"/>
    </source>
</evidence>
<dbReference type="Proteomes" id="UP000000600">
    <property type="component" value="Unassembled WGS sequence"/>
</dbReference>
<name>A0DP37_PARTE</name>
<dbReference type="RefSeq" id="XP_001452201.1">
    <property type="nucleotide sequence ID" value="XM_001452164.1"/>
</dbReference>
<dbReference type="SUPFAM" id="SSF47473">
    <property type="entry name" value="EF-hand"/>
    <property type="match status" value="1"/>
</dbReference>
<sequence>MQQQSANQQELKQIFQLFSQENSEEINIQQINQLIKELETINQDQQQISVPYQHGRKLVKKISSTDNFEEIPKDSSPKSPTYVSVTELKYKSFKYRYFPNNKTTMHFSDFQELYNECMSNKDQHDELLESAFSVFDFDKCGTIDSKKIRKVFSKFKDNTSEEEIQNVLKFCGVLHDQMSLQEFKEFFKKNL</sequence>
<dbReference type="PANTHER" id="PTHR23048:SF0">
    <property type="entry name" value="CALMODULIN LIKE 3"/>
    <property type="match status" value="1"/>
</dbReference>
<dbReference type="GeneID" id="5037990"/>
<dbReference type="EMBL" id="CT868529">
    <property type="protein sequence ID" value="CAK84804.1"/>
    <property type="molecule type" value="Genomic_DNA"/>
</dbReference>
<dbReference type="Gene3D" id="1.10.238.10">
    <property type="entry name" value="EF-hand"/>
    <property type="match status" value="1"/>
</dbReference>
<evidence type="ECO:0000259" key="5">
    <source>
        <dbReference type="PROSITE" id="PS50222"/>
    </source>
</evidence>
<dbReference type="InParanoid" id="A0DP37"/>
<reference evidence="6 7" key="1">
    <citation type="journal article" date="2006" name="Nature">
        <title>Global trends of whole-genome duplications revealed by the ciliate Paramecium tetraurelia.</title>
        <authorList>
            <consortium name="Genoscope"/>
            <person name="Aury J.-M."/>
            <person name="Jaillon O."/>
            <person name="Duret L."/>
            <person name="Noel B."/>
            <person name="Jubin C."/>
            <person name="Porcel B.M."/>
            <person name="Segurens B."/>
            <person name="Daubin V."/>
            <person name="Anthouard V."/>
            <person name="Aiach N."/>
            <person name="Arnaiz O."/>
            <person name="Billaut A."/>
            <person name="Beisson J."/>
            <person name="Blanc I."/>
            <person name="Bouhouche K."/>
            <person name="Camara F."/>
            <person name="Duharcourt S."/>
            <person name="Guigo R."/>
            <person name="Gogendeau D."/>
            <person name="Katinka M."/>
            <person name="Keller A.-M."/>
            <person name="Kissmehl R."/>
            <person name="Klotz C."/>
            <person name="Koll F."/>
            <person name="Le Moue A."/>
            <person name="Lepere C."/>
            <person name="Malinsky S."/>
            <person name="Nowacki M."/>
            <person name="Nowak J.K."/>
            <person name="Plattner H."/>
            <person name="Poulain J."/>
            <person name="Ruiz F."/>
            <person name="Serrano V."/>
            <person name="Zagulski M."/>
            <person name="Dessen P."/>
            <person name="Betermier M."/>
            <person name="Weissenbach J."/>
            <person name="Scarpelli C."/>
            <person name="Schachter V."/>
            <person name="Sperling L."/>
            <person name="Meyer E."/>
            <person name="Cohen J."/>
            <person name="Wincker P."/>
        </authorList>
    </citation>
    <scope>NUCLEOTIDE SEQUENCE [LARGE SCALE GENOMIC DNA]</scope>
    <source>
        <strain evidence="6 7">Stock d4-2</strain>
    </source>
</reference>
<dbReference type="InterPro" id="IPR011992">
    <property type="entry name" value="EF-hand-dom_pair"/>
</dbReference>